<dbReference type="HOGENOM" id="CLU_006033_5_0_9"/>
<dbReference type="GO" id="GO:0016832">
    <property type="term" value="F:aldehyde-lyase activity"/>
    <property type="evidence" value="ECO:0007669"/>
    <property type="project" value="TreeGrafter"/>
</dbReference>
<feature type="domain" description="Class II aldolase/adducin N-terminal" evidence="14">
    <location>
        <begin position="7"/>
        <end position="197"/>
    </location>
</feature>
<dbReference type="Gene3D" id="3.40.225.10">
    <property type="entry name" value="Class II aldolase/adducin N-terminal domain"/>
    <property type="match status" value="1"/>
</dbReference>
<keyword evidence="8" id="KW-0413">Isomerase</keyword>
<accession>A0A0F4KYU7</accession>
<comment type="pathway">
    <text evidence="12">Carbohydrate degradation; L-arabinose degradation via L-ribulose; D-xylulose 5-phosphate from L-arabinose (bacterial route): step 3/3.</text>
</comment>
<evidence type="ECO:0000313" key="15">
    <source>
        <dbReference type="EMBL" id="KJY51124.1"/>
    </source>
</evidence>
<proteinExistence type="inferred from homology"/>
<keyword evidence="16" id="KW-1185">Reference proteome</keyword>
<evidence type="ECO:0000256" key="7">
    <source>
        <dbReference type="ARBA" id="ARBA00022935"/>
    </source>
</evidence>
<organism evidence="15 16">
    <name type="scientific">Bombilactobacillus mellis</name>
    <dbReference type="NCBI Taxonomy" id="1218508"/>
    <lineage>
        <taxon>Bacteria</taxon>
        <taxon>Bacillati</taxon>
        <taxon>Bacillota</taxon>
        <taxon>Bacilli</taxon>
        <taxon>Lactobacillales</taxon>
        <taxon>Lactobacillaceae</taxon>
        <taxon>Bombilactobacillus</taxon>
    </lineage>
</organism>
<dbReference type="SMART" id="SM01007">
    <property type="entry name" value="Aldolase_II"/>
    <property type="match status" value="1"/>
</dbReference>
<protein>
    <recommendedName>
        <fullName evidence="13">L-ribulose-5-phosphate 4-epimerase</fullName>
        <ecNumber evidence="4">5.1.3.4</ecNumber>
    </recommendedName>
    <alternativeName>
        <fullName evidence="10">Phosphoribulose isomerase</fullName>
    </alternativeName>
</protein>
<evidence type="ECO:0000256" key="3">
    <source>
        <dbReference type="ARBA" id="ARBA00010037"/>
    </source>
</evidence>
<dbReference type="OrthoDB" id="9786287at2"/>
<evidence type="ECO:0000256" key="4">
    <source>
        <dbReference type="ARBA" id="ARBA00013186"/>
    </source>
</evidence>
<dbReference type="Pfam" id="PF00596">
    <property type="entry name" value="Aldolase_II"/>
    <property type="match status" value="1"/>
</dbReference>
<name>A0A0F4KYU7_9LACO</name>
<dbReference type="AlphaFoldDB" id="A0A0F4KYU7"/>
<sequence>MLEELKQEVYEANMQLPQLDLVTFTWGNVSGIDRQQGLFVIKPSGVAYADLKPSDLVVVNLKGEVVEGDLNPSSDTPTHTVLYNAFPNIGGIVHTHSPWAVSFAAAGLDIPALNTTHADTFYTAVPAARALNQAEIEADYEGNTGKAIVETFEQRHLDYEATPAALVSQHGPFSWGKDAAQAVYNAKVLEVVAEEDYHSLQLTRANIELPQYLLDKHYYRKHGQEAYYGQNNAQSQTHAHHEK</sequence>
<comment type="caution">
    <text evidence="15">The sequence shown here is derived from an EMBL/GenBank/DDBJ whole genome shotgun (WGS) entry which is preliminary data.</text>
</comment>
<comment type="similarity">
    <text evidence="3">Belongs to the aldolase class II family. AraD/FucA subfamily.</text>
</comment>
<dbReference type="FunFam" id="3.40.225.10:FF:000001">
    <property type="entry name" value="L-ribulose-5-phosphate 4-epimerase UlaF"/>
    <property type="match status" value="1"/>
</dbReference>
<keyword evidence="7" id="KW-0054">Arabinose catabolism</keyword>
<dbReference type="GO" id="GO:0008742">
    <property type="term" value="F:L-ribulose-phosphate 4-epimerase activity"/>
    <property type="evidence" value="ECO:0007669"/>
    <property type="project" value="UniProtKB-EC"/>
</dbReference>
<dbReference type="InterPro" id="IPR050197">
    <property type="entry name" value="Aldolase_class_II_sugar_metab"/>
</dbReference>
<comment type="cofactor">
    <cofactor evidence="2">
        <name>Zn(2+)</name>
        <dbReference type="ChEBI" id="CHEBI:29105"/>
    </cofactor>
</comment>
<evidence type="ECO:0000313" key="16">
    <source>
        <dbReference type="Proteomes" id="UP000033695"/>
    </source>
</evidence>
<keyword evidence="9" id="KW-0119">Carbohydrate metabolism</keyword>
<evidence type="ECO:0000256" key="10">
    <source>
        <dbReference type="ARBA" id="ARBA00032206"/>
    </source>
</evidence>
<keyword evidence="5" id="KW-0479">Metal-binding</keyword>
<dbReference type="GO" id="GO:0019568">
    <property type="term" value="P:arabinose catabolic process"/>
    <property type="evidence" value="ECO:0007669"/>
    <property type="project" value="UniProtKB-KW"/>
</dbReference>
<dbReference type="SUPFAM" id="SSF53639">
    <property type="entry name" value="AraD/HMP-PK domain-like"/>
    <property type="match status" value="1"/>
</dbReference>
<dbReference type="EC" id="5.1.3.4" evidence="4"/>
<evidence type="ECO:0000259" key="14">
    <source>
        <dbReference type="SMART" id="SM01007"/>
    </source>
</evidence>
<evidence type="ECO:0000256" key="12">
    <source>
        <dbReference type="ARBA" id="ARBA00060520"/>
    </source>
</evidence>
<evidence type="ECO:0000256" key="11">
    <source>
        <dbReference type="ARBA" id="ARBA00053542"/>
    </source>
</evidence>
<dbReference type="EMBL" id="JXBZ01000002">
    <property type="protein sequence ID" value="KJY51124.1"/>
    <property type="molecule type" value="Genomic_DNA"/>
</dbReference>
<evidence type="ECO:0000256" key="9">
    <source>
        <dbReference type="ARBA" id="ARBA00023277"/>
    </source>
</evidence>
<comment type="catalytic activity">
    <reaction evidence="1">
        <text>L-ribulose 5-phosphate = D-xylulose 5-phosphate</text>
        <dbReference type="Rhea" id="RHEA:22368"/>
        <dbReference type="ChEBI" id="CHEBI:57737"/>
        <dbReference type="ChEBI" id="CHEBI:58226"/>
        <dbReference type="EC" id="5.1.3.4"/>
    </reaction>
</comment>
<dbReference type="RefSeq" id="WP_045922080.1">
    <property type="nucleotide sequence ID" value="NZ_JBHTHW010000004.1"/>
</dbReference>
<dbReference type="GO" id="GO:0005829">
    <property type="term" value="C:cytosol"/>
    <property type="evidence" value="ECO:0007669"/>
    <property type="project" value="TreeGrafter"/>
</dbReference>
<dbReference type="STRING" id="1218508.JG29_01680"/>
<dbReference type="Proteomes" id="UP000033695">
    <property type="component" value="Unassembled WGS sequence"/>
</dbReference>
<evidence type="ECO:0000256" key="2">
    <source>
        <dbReference type="ARBA" id="ARBA00001947"/>
    </source>
</evidence>
<dbReference type="InterPro" id="IPR001303">
    <property type="entry name" value="Aldolase_II/adducin_N"/>
</dbReference>
<dbReference type="GO" id="GO:0046872">
    <property type="term" value="F:metal ion binding"/>
    <property type="evidence" value="ECO:0007669"/>
    <property type="project" value="UniProtKB-KW"/>
</dbReference>
<dbReference type="PANTHER" id="PTHR22789:SF8">
    <property type="entry name" value="L-RIBULOSE-5-PHOSPHATE 4-EPIMERASE SGBE"/>
    <property type="match status" value="1"/>
</dbReference>
<comment type="function">
    <text evidence="11">Involved in the degradation of L-arabinose. Catalyzes the interconversion of L-ribulose 5-phosphate (LRu5P) and D-xylulose 5-phosphate (D-Xu5P) via a retroaldol/aldol mechanism (carbon-carbon bond cleavage analogous to a class II aldolase reaction).</text>
</comment>
<keyword evidence="6" id="KW-0862">Zinc</keyword>
<dbReference type="InterPro" id="IPR036409">
    <property type="entry name" value="Aldolase_II/adducin_N_sf"/>
</dbReference>
<evidence type="ECO:0000256" key="8">
    <source>
        <dbReference type="ARBA" id="ARBA00023235"/>
    </source>
</evidence>
<dbReference type="PANTHER" id="PTHR22789">
    <property type="entry name" value="FUCULOSE PHOSPHATE ALDOLASE"/>
    <property type="match status" value="1"/>
</dbReference>
<evidence type="ECO:0000256" key="5">
    <source>
        <dbReference type="ARBA" id="ARBA00022723"/>
    </source>
</evidence>
<dbReference type="NCBIfam" id="NF006047">
    <property type="entry name" value="PRK08193.1"/>
    <property type="match status" value="1"/>
</dbReference>
<dbReference type="PATRIC" id="fig|1218508.4.peg.174"/>
<evidence type="ECO:0000256" key="1">
    <source>
        <dbReference type="ARBA" id="ARBA00001726"/>
    </source>
</evidence>
<gene>
    <name evidence="15" type="ORF">JG29_01680</name>
</gene>
<evidence type="ECO:0000256" key="6">
    <source>
        <dbReference type="ARBA" id="ARBA00022833"/>
    </source>
</evidence>
<reference evidence="15 16" key="1">
    <citation type="submission" date="2014-12" db="EMBL/GenBank/DDBJ databases">
        <title>Comparative genomics of the lactic acid bacteria isolated from the honey bee gut.</title>
        <authorList>
            <person name="Ellegaard K.M."/>
            <person name="Tamarit D."/>
            <person name="Javelind E."/>
            <person name="Olofsson T."/>
            <person name="Andersson S.G."/>
            <person name="Vasquez A."/>
        </authorList>
    </citation>
    <scope>NUCLEOTIDE SEQUENCE [LARGE SCALE GENOMIC DNA]</scope>
    <source>
        <strain evidence="15 16">Hon2</strain>
    </source>
</reference>
<evidence type="ECO:0000256" key="13">
    <source>
        <dbReference type="ARBA" id="ARBA00074961"/>
    </source>
</evidence>